<comment type="caution">
    <text evidence="1">The sequence shown here is derived from an EMBL/GenBank/DDBJ whole genome shotgun (WGS) entry which is preliminary data.</text>
</comment>
<feature type="non-terminal residue" evidence="1">
    <location>
        <position position="401"/>
    </location>
</feature>
<sequence>MGVNGDILATFTPHHQHPDLPPGFATVSAVVWNVEDDRRRVPGFSRAPSRSESGVALNKMAASSGHAVTKESSTVLRLNFSQATAPLAMAKNEVETRLLVVGDTAGSLWMFDSDAAGITTPIRAWPRLHRFAISALSINGCTIVSAARNGQVFITDPLTGQPLRAMRCRGGGRGDRRNRRRREHNNNNQIDDHAAAAIDRGPRRLDPWFWSIHPAVMNSDTRNDIFLAQLLASRTSEQWGFQLRSRTFDMLDRTRVENNADMQEFFRRSQFLPNVVHAFPTLVSDVASGYGWVVLANGTRLQTAFVGQGAGSHASTPRHAQSGSARRTASALNMEEMEQEVEESLEELRLETELERERRISEYDRRQYVDREFAGPVEELGLDQDEQLEYALWLSSQESKP</sequence>
<gene>
    <name evidence="1" type="ORF">FBU59_005945</name>
</gene>
<dbReference type="EMBL" id="JANBPW010004963">
    <property type="protein sequence ID" value="KAJ1933692.1"/>
    <property type="molecule type" value="Genomic_DNA"/>
</dbReference>
<proteinExistence type="predicted"/>
<dbReference type="Proteomes" id="UP001150603">
    <property type="component" value="Unassembled WGS sequence"/>
</dbReference>
<evidence type="ECO:0000313" key="2">
    <source>
        <dbReference type="Proteomes" id="UP001150603"/>
    </source>
</evidence>
<name>A0ACC1J1C7_9FUNG</name>
<evidence type="ECO:0000313" key="1">
    <source>
        <dbReference type="EMBL" id="KAJ1933692.1"/>
    </source>
</evidence>
<reference evidence="1" key="1">
    <citation type="submission" date="2022-07" db="EMBL/GenBank/DDBJ databases">
        <title>Phylogenomic reconstructions and comparative analyses of Kickxellomycotina fungi.</title>
        <authorList>
            <person name="Reynolds N.K."/>
            <person name="Stajich J.E."/>
            <person name="Barry K."/>
            <person name="Grigoriev I.V."/>
            <person name="Crous P."/>
            <person name="Smith M.E."/>
        </authorList>
    </citation>
    <scope>NUCLEOTIDE SEQUENCE</scope>
    <source>
        <strain evidence="1">NRRL 5244</strain>
    </source>
</reference>
<organism evidence="1 2">
    <name type="scientific">Linderina macrospora</name>
    <dbReference type="NCBI Taxonomy" id="4868"/>
    <lineage>
        <taxon>Eukaryota</taxon>
        <taxon>Fungi</taxon>
        <taxon>Fungi incertae sedis</taxon>
        <taxon>Zoopagomycota</taxon>
        <taxon>Kickxellomycotina</taxon>
        <taxon>Kickxellomycetes</taxon>
        <taxon>Kickxellales</taxon>
        <taxon>Kickxellaceae</taxon>
        <taxon>Linderina</taxon>
    </lineage>
</organism>
<accession>A0ACC1J1C7</accession>
<protein>
    <submittedName>
        <fullName evidence="1">Uncharacterized protein</fullName>
    </submittedName>
</protein>
<keyword evidence="2" id="KW-1185">Reference proteome</keyword>